<keyword evidence="1" id="KW-1133">Transmembrane helix</keyword>
<keyword evidence="1" id="KW-0812">Transmembrane</keyword>
<evidence type="ECO:0000313" key="3">
    <source>
        <dbReference type="Proteomes" id="UP000005551"/>
    </source>
</evidence>
<comment type="caution">
    <text evidence="2">The sequence shown here is derived from an EMBL/GenBank/DDBJ whole genome shotgun (WGS) entry which is preliminary data.</text>
</comment>
<evidence type="ECO:0000256" key="1">
    <source>
        <dbReference type="SAM" id="Phobius"/>
    </source>
</evidence>
<accession>I5C6V6</accession>
<name>I5C6V6_9BACT</name>
<gene>
    <name evidence="2" type="ORF">A3SI_06339</name>
</gene>
<feature type="transmembrane region" description="Helical" evidence="1">
    <location>
        <begin position="15"/>
        <end position="35"/>
    </location>
</feature>
<organism evidence="2 3">
    <name type="scientific">Nitritalea halalkaliphila LW7</name>
    <dbReference type="NCBI Taxonomy" id="1189621"/>
    <lineage>
        <taxon>Bacteria</taxon>
        <taxon>Pseudomonadati</taxon>
        <taxon>Bacteroidota</taxon>
        <taxon>Cytophagia</taxon>
        <taxon>Cytophagales</taxon>
        <taxon>Cyclobacteriaceae</taxon>
        <taxon>Nitritalea</taxon>
    </lineage>
</organism>
<dbReference type="AlphaFoldDB" id="I5C6V6"/>
<protein>
    <submittedName>
        <fullName evidence="2">Uncharacterized protein</fullName>
    </submittedName>
</protein>
<dbReference type="EMBL" id="AJYA01000014">
    <property type="protein sequence ID" value="EIM77558.1"/>
    <property type="molecule type" value="Genomic_DNA"/>
</dbReference>
<sequence length="220" mass="24953">MFYYLVEYPLMKIRFISQLFAVFVALFVISGCSLFQSEEEGPAYMYRFTIDGEERVFRANRDGSIFILEPSNTGNDTRVMVISMFNGRPIEGDRQGNLKESIVIVARSLDPFDVQIPYQMGERVPFGSETVNRLNVIYTDADGKEWFGGLLRRENPTAQDAGSLMLTGFNAEGITGRFEALVFDAEETDRLVESGGDLSTRPSKQITNGEFFLFNVRQQR</sequence>
<dbReference type="Proteomes" id="UP000005551">
    <property type="component" value="Unassembled WGS sequence"/>
</dbReference>
<keyword evidence="1" id="KW-0472">Membrane</keyword>
<evidence type="ECO:0000313" key="2">
    <source>
        <dbReference type="EMBL" id="EIM77558.1"/>
    </source>
</evidence>
<keyword evidence="3" id="KW-1185">Reference proteome</keyword>
<reference evidence="2 3" key="1">
    <citation type="submission" date="2012-05" db="EMBL/GenBank/DDBJ databases">
        <title>Genome sequence of Nitritalea halalkaliphila LW7.</title>
        <authorList>
            <person name="Jangir P.K."/>
            <person name="Singh A."/>
            <person name="Shivaji S."/>
            <person name="Sharma R."/>
        </authorList>
    </citation>
    <scope>NUCLEOTIDE SEQUENCE [LARGE SCALE GENOMIC DNA]</scope>
    <source>
        <strain evidence="2 3">LW7</strain>
    </source>
</reference>
<proteinExistence type="predicted"/>